<evidence type="ECO:0000256" key="7">
    <source>
        <dbReference type="ARBA" id="ARBA00022617"/>
    </source>
</evidence>
<comment type="similarity">
    <text evidence="19">Belongs to the peroxidase family. Classical plant (class III) peroxidase subfamily.</text>
</comment>
<feature type="binding site" evidence="16">
    <location>
        <position position="178"/>
    </location>
    <ligand>
        <name>Ca(2+)</name>
        <dbReference type="ChEBI" id="CHEBI:29108"/>
        <label>2</label>
    </ligand>
</feature>
<feature type="binding site" evidence="16">
    <location>
        <position position="93"/>
    </location>
    <ligand>
        <name>Ca(2+)</name>
        <dbReference type="ChEBI" id="CHEBI:29108"/>
        <label>1</label>
    </ligand>
</feature>
<evidence type="ECO:0000256" key="6">
    <source>
        <dbReference type="ARBA" id="ARBA00022559"/>
    </source>
</evidence>
<dbReference type="InterPro" id="IPR000823">
    <property type="entry name" value="Peroxidase_pln"/>
</dbReference>
<feature type="binding site" evidence="16">
    <location>
        <position position="81"/>
    </location>
    <ligand>
        <name>Ca(2+)</name>
        <dbReference type="ChEBI" id="CHEBI:29108"/>
        <label>1</label>
    </ligand>
</feature>
<feature type="binding site" evidence="16">
    <location>
        <position position="77"/>
    </location>
    <ligand>
        <name>Ca(2+)</name>
        <dbReference type="ChEBI" id="CHEBI:29108"/>
        <label>1</label>
    </ligand>
</feature>
<evidence type="ECO:0000256" key="5">
    <source>
        <dbReference type="ARBA" id="ARBA00022525"/>
    </source>
</evidence>
<keyword evidence="22" id="KW-1185">Reference proteome</keyword>
<dbReference type="InterPro" id="IPR019793">
    <property type="entry name" value="Peroxidases_heam-ligand_BS"/>
</dbReference>
<dbReference type="GO" id="GO:0005576">
    <property type="term" value="C:extracellular region"/>
    <property type="evidence" value="ECO:0007669"/>
    <property type="project" value="UniProtKB-SubCell"/>
</dbReference>
<feature type="binding site" evidence="16">
    <location>
        <position position="79"/>
    </location>
    <ligand>
        <name>Ca(2+)</name>
        <dbReference type="ChEBI" id="CHEBI:29108"/>
        <label>1</label>
    </ligand>
</feature>
<evidence type="ECO:0000256" key="13">
    <source>
        <dbReference type="ARBA" id="ARBA00023324"/>
    </source>
</evidence>
<dbReference type="FunFam" id="1.10.420.10:FF:000008">
    <property type="entry name" value="Peroxidase"/>
    <property type="match status" value="1"/>
</dbReference>
<evidence type="ECO:0000256" key="12">
    <source>
        <dbReference type="ARBA" id="ARBA00023180"/>
    </source>
</evidence>
<keyword evidence="13 19" id="KW-0376">Hydrogen peroxide</keyword>
<keyword evidence="12" id="KW-0325">Glycoprotein</keyword>
<comment type="cofactor">
    <cofactor evidence="16 19">
        <name>Ca(2+)</name>
        <dbReference type="ChEBI" id="CHEBI:29108"/>
    </cofactor>
    <text evidence="16 19">Binds 2 calcium ions per subunit.</text>
</comment>
<dbReference type="GO" id="GO:0020037">
    <property type="term" value="F:heme binding"/>
    <property type="evidence" value="ECO:0007669"/>
    <property type="project" value="UniProtKB-UniRule"/>
</dbReference>
<evidence type="ECO:0000259" key="20">
    <source>
        <dbReference type="PROSITE" id="PS50873"/>
    </source>
</evidence>
<keyword evidence="7 19" id="KW-0349">Heme</keyword>
<evidence type="ECO:0000256" key="10">
    <source>
        <dbReference type="ARBA" id="ARBA00023004"/>
    </source>
</evidence>
<comment type="similarity">
    <text evidence="3">Belongs to the peroxidase family. Ascorbate peroxidase subfamily.</text>
</comment>
<feature type="domain" description="Plant heme peroxidase family profile" evidence="20">
    <location>
        <begin position="29"/>
        <end position="307"/>
    </location>
</feature>
<gene>
    <name evidence="21" type="ORF">MIMGU_mgv1a010460mg</name>
</gene>
<dbReference type="PROSITE" id="PS50873">
    <property type="entry name" value="PEROXIDASE_4"/>
    <property type="match status" value="1"/>
</dbReference>
<proteinExistence type="inferred from homology"/>
<feature type="active site" description="Proton acceptor" evidence="14">
    <location>
        <position position="71"/>
    </location>
</feature>
<keyword evidence="5 19" id="KW-0964">Secreted</keyword>
<comment type="cofactor">
    <cofactor evidence="16 19">
        <name>heme b</name>
        <dbReference type="ChEBI" id="CHEBI:60344"/>
    </cofactor>
    <text evidence="16 19">Binds 1 heme b (iron(II)-protoporphyrin IX) group per subunit.</text>
</comment>
<keyword evidence="8 16" id="KW-0479">Metal-binding</keyword>
<feature type="chain" id="PRO_5005101299" description="Peroxidase" evidence="19">
    <location>
        <begin position="20"/>
        <end position="311"/>
    </location>
</feature>
<evidence type="ECO:0000256" key="3">
    <source>
        <dbReference type="ARBA" id="ARBA00006873"/>
    </source>
</evidence>
<feature type="site" description="Transition state stabilizer" evidence="17">
    <location>
        <position position="67"/>
    </location>
</feature>
<keyword evidence="19" id="KW-0732">Signal</keyword>
<evidence type="ECO:0000256" key="11">
    <source>
        <dbReference type="ARBA" id="ARBA00023157"/>
    </source>
</evidence>
<keyword evidence="9 19" id="KW-0560">Oxidoreductase</keyword>
<keyword evidence="6 19" id="KW-0575">Peroxidase</keyword>
<dbReference type="GO" id="GO:0006979">
    <property type="term" value="P:response to oxidative stress"/>
    <property type="evidence" value="ECO:0007669"/>
    <property type="project" value="UniProtKB-UniRule"/>
</dbReference>
<dbReference type="GO" id="GO:0042744">
    <property type="term" value="P:hydrogen peroxide catabolic process"/>
    <property type="evidence" value="ECO:0007669"/>
    <property type="project" value="UniProtKB-KW"/>
</dbReference>
<accession>A0A022RVT4</accession>
<keyword evidence="11 18" id="KW-1015">Disulfide bond</keyword>
<feature type="disulfide bond" evidence="18">
    <location>
        <begin position="184"/>
        <end position="215"/>
    </location>
</feature>
<dbReference type="SUPFAM" id="SSF48113">
    <property type="entry name" value="Heme-dependent peroxidases"/>
    <property type="match status" value="1"/>
</dbReference>
<reference evidence="21 22" key="1">
    <citation type="journal article" date="2013" name="Proc. Natl. Acad. Sci. U.S.A.">
        <title>Fine-scale variation in meiotic recombination in Mimulus inferred from population shotgun sequencing.</title>
        <authorList>
            <person name="Hellsten U."/>
            <person name="Wright K.M."/>
            <person name="Jenkins J."/>
            <person name="Shu S."/>
            <person name="Yuan Y."/>
            <person name="Wessler S.R."/>
            <person name="Schmutz J."/>
            <person name="Willis J.H."/>
            <person name="Rokhsar D.S."/>
        </authorList>
    </citation>
    <scope>NUCLEOTIDE SEQUENCE [LARGE SCALE GENOMIC DNA]</scope>
    <source>
        <strain evidence="22">cv. DUN x IM62</strain>
    </source>
</reference>
<dbReference type="Gene3D" id="1.10.520.10">
    <property type="match status" value="2"/>
</dbReference>
<evidence type="ECO:0000313" key="21">
    <source>
        <dbReference type="EMBL" id="EYU43873.1"/>
    </source>
</evidence>
<evidence type="ECO:0000256" key="14">
    <source>
        <dbReference type="PIRSR" id="PIRSR600823-1"/>
    </source>
</evidence>
<feature type="binding site" evidence="16">
    <location>
        <position position="228"/>
    </location>
    <ligand>
        <name>Ca(2+)</name>
        <dbReference type="ChEBI" id="CHEBI:29108"/>
        <label>2</label>
    </ligand>
</feature>
<evidence type="ECO:0000256" key="4">
    <source>
        <dbReference type="ARBA" id="ARBA00012313"/>
    </source>
</evidence>
<keyword evidence="10 16" id="KW-0408">Iron</keyword>
<evidence type="ECO:0000256" key="19">
    <source>
        <dbReference type="RuleBase" id="RU362060"/>
    </source>
</evidence>
<dbReference type="CDD" id="cd00693">
    <property type="entry name" value="secretory_peroxidase"/>
    <property type="match status" value="1"/>
</dbReference>
<dbReference type="Gene3D" id="1.10.420.10">
    <property type="entry name" value="Peroxidase, domain 2"/>
    <property type="match status" value="1"/>
</dbReference>
<feature type="signal peptide" evidence="19">
    <location>
        <begin position="1"/>
        <end position="19"/>
    </location>
</feature>
<dbReference type="PROSITE" id="PS00435">
    <property type="entry name" value="PEROXIDASE_1"/>
    <property type="match status" value="1"/>
</dbReference>
<evidence type="ECO:0000256" key="15">
    <source>
        <dbReference type="PIRSR" id="PIRSR600823-2"/>
    </source>
</evidence>
<keyword evidence="16 19" id="KW-0106">Calcium</keyword>
<evidence type="ECO:0000256" key="18">
    <source>
        <dbReference type="PIRSR" id="PIRSR600823-5"/>
    </source>
</evidence>
<protein>
    <recommendedName>
        <fullName evidence="4 19">Peroxidase</fullName>
        <ecNumber evidence="4 19">1.11.1.7</ecNumber>
    </recommendedName>
</protein>
<dbReference type="GO" id="GO:0046872">
    <property type="term" value="F:metal ion binding"/>
    <property type="evidence" value="ECO:0007669"/>
    <property type="project" value="UniProtKB-UniRule"/>
</dbReference>
<evidence type="ECO:0000256" key="1">
    <source>
        <dbReference type="ARBA" id="ARBA00000189"/>
    </source>
</evidence>
<dbReference type="PANTHER" id="PTHR31235">
    <property type="entry name" value="PEROXIDASE 25-RELATED"/>
    <property type="match status" value="1"/>
</dbReference>
<dbReference type="eggNOG" id="ENOG502QQZ7">
    <property type="taxonomic scope" value="Eukaryota"/>
</dbReference>
<comment type="function">
    <text evidence="2">Removal of H(2)O(2), oxidation of toxic reductants, biosynthesis and degradation of lignin, suberization, auxin catabolism, response to environmental stresses such as wounding, pathogen attack and oxidative stress. These functions might be dependent on each isozyme/isoform in each plant tissue.</text>
</comment>
<dbReference type="PhylomeDB" id="A0A022RVT4"/>
<dbReference type="EMBL" id="KI630229">
    <property type="protein sequence ID" value="EYU43873.1"/>
    <property type="molecule type" value="Genomic_DNA"/>
</dbReference>
<dbReference type="Pfam" id="PF00141">
    <property type="entry name" value="peroxidase"/>
    <property type="match status" value="2"/>
</dbReference>
<dbReference type="InterPro" id="IPR033905">
    <property type="entry name" value="Secretory_peroxidase"/>
</dbReference>
<name>A0A022RVT4_ERYGU</name>
<feature type="binding site" evidence="16">
    <location>
        <position position="236"/>
    </location>
    <ligand>
        <name>Ca(2+)</name>
        <dbReference type="ChEBI" id="CHEBI:29108"/>
        <label>2</label>
    </ligand>
</feature>
<dbReference type="PRINTS" id="PR00458">
    <property type="entry name" value="PEROXIDASE"/>
</dbReference>
<evidence type="ECO:0000313" key="22">
    <source>
        <dbReference type="Proteomes" id="UP000030748"/>
    </source>
</evidence>
<feature type="binding site" description="axial binding residue" evidence="16">
    <location>
        <position position="177"/>
    </location>
    <ligand>
        <name>heme b</name>
        <dbReference type="ChEBI" id="CHEBI:60344"/>
    </ligand>
    <ligandPart>
        <name>Fe</name>
        <dbReference type="ChEBI" id="CHEBI:18248"/>
    </ligandPart>
</feature>
<dbReference type="InterPro" id="IPR010255">
    <property type="entry name" value="Haem_peroxidase_sf"/>
</dbReference>
<feature type="binding site" evidence="15">
    <location>
        <position position="147"/>
    </location>
    <ligand>
        <name>substrate</name>
    </ligand>
</feature>
<dbReference type="AlphaFoldDB" id="A0A022RVT4"/>
<dbReference type="Proteomes" id="UP000030748">
    <property type="component" value="Unassembled WGS sequence"/>
</dbReference>
<evidence type="ECO:0000256" key="9">
    <source>
        <dbReference type="ARBA" id="ARBA00023002"/>
    </source>
</evidence>
<evidence type="ECO:0000256" key="16">
    <source>
        <dbReference type="PIRSR" id="PIRSR600823-3"/>
    </source>
</evidence>
<organism evidence="21 22">
    <name type="scientific">Erythranthe guttata</name>
    <name type="common">Yellow monkey flower</name>
    <name type="synonym">Mimulus guttatus</name>
    <dbReference type="NCBI Taxonomy" id="4155"/>
    <lineage>
        <taxon>Eukaryota</taxon>
        <taxon>Viridiplantae</taxon>
        <taxon>Streptophyta</taxon>
        <taxon>Embryophyta</taxon>
        <taxon>Tracheophyta</taxon>
        <taxon>Spermatophyta</taxon>
        <taxon>Magnoliopsida</taxon>
        <taxon>eudicotyledons</taxon>
        <taxon>Gunneridae</taxon>
        <taxon>Pentapetalae</taxon>
        <taxon>asterids</taxon>
        <taxon>lamiids</taxon>
        <taxon>Lamiales</taxon>
        <taxon>Phrymaceae</taxon>
        <taxon>Erythranthe</taxon>
    </lineage>
</organism>
<dbReference type="InterPro" id="IPR002016">
    <property type="entry name" value="Haem_peroxidase"/>
</dbReference>
<comment type="catalytic activity">
    <reaction evidence="1 19">
        <text>2 a phenolic donor + H2O2 = 2 a phenolic radical donor + 2 H2O</text>
        <dbReference type="Rhea" id="RHEA:56136"/>
        <dbReference type="ChEBI" id="CHEBI:15377"/>
        <dbReference type="ChEBI" id="CHEBI:16240"/>
        <dbReference type="ChEBI" id="CHEBI:139520"/>
        <dbReference type="ChEBI" id="CHEBI:139521"/>
        <dbReference type="EC" id="1.11.1.7"/>
    </reaction>
</comment>
<dbReference type="GO" id="GO:0140825">
    <property type="term" value="F:lactoperoxidase activity"/>
    <property type="evidence" value="ECO:0007669"/>
    <property type="project" value="UniProtKB-EC"/>
</dbReference>
<evidence type="ECO:0000256" key="2">
    <source>
        <dbReference type="ARBA" id="ARBA00002322"/>
    </source>
</evidence>
<comment type="subcellular location">
    <subcellularLocation>
        <location evidence="19">Secreted</location>
    </subcellularLocation>
</comment>
<dbReference type="EC" id="1.11.1.7" evidence="4 19"/>
<dbReference type="PRINTS" id="PR00461">
    <property type="entry name" value="PLPEROXIDASE"/>
</dbReference>
<evidence type="ECO:0000256" key="17">
    <source>
        <dbReference type="PIRSR" id="PIRSR600823-4"/>
    </source>
</evidence>
<feature type="disulfide bond" evidence="18">
    <location>
        <begin position="73"/>
        <end position="78"/>
    </location>
</feature>
<sequence>MKTLLGFVLVFVSLTVVYGAGKKAPVKPGLRLDFYKSTRCPKAEQLVKQVTEARVRKDSTLGAKLIRLHYHDCFVKGCDASILLDTVGTNQSEKDARPNRSLGVLDILALAAREAVSFPFKRPMWDVLTGRKDGRVSLLSDVTGNLPSPFSNFSTLQNLFSNKKLDINDLVALSGAHTIGVAHCGAFARRLNFTGRNDTDPSLDPSYGEFLKRQCPTPVNSTTTVGMDPNSTLTFDSHYFSAVNKKQGLFQSDAALITDPTSAGIVTRFQSPSAFFRQFKLSMVKMGAIEVLVGDAGEIRKNCRVINQSIN</sequence>
<feature type="binding site" evidence="16">
    <location>
        <position position="75"/>
    </location>
    <ligand>
        <name>Ca(2+)</name>
        <dbReference type="ChEBI" id="CHEBI:29108"/>
        <label>1</label>
    </ligand>
</feature>
<feature type="binding site" evidence="16">
    <location>
        <position position="72"/>
    </location>
    <ligand>
        <name>Ca(2+)</name>
        <dbReference type="ChEBI" id="CHEBI:29108"/>
        <label>1</label>
    </ligand>
</feature>
<evidence type="ECO:0000256" key="8">
    <source>
        <dbReference type="ARBA" id="ARBA00022723"/>
    </source>
</evidence>